<keyword evidence="2" id="KW-0677">Repeat</keyword>
<gene>
    <name evidence="3" type="ORF">I532_21805</name>
</gene>
<dbReference type="InterPro" id="IPR011043">
    <property type="entry name" value="Gal_Oxase/kelch_b-propeller"/>
</dbReference>
<dbReference type="Pfam" id="PF24681">
    <property type="entry name" value="Kelch_KLHDC2_KLHL20_DRC7"/>
    <property type="match status" value="1"/>
</dbReference>
<dbReference type="EMBL" id="APBN01000014">
    <property type="protein sequence ID" value="EMT50547.1"/>
    <property type="molecule type" value="Genomic_DNA"/>
</dbReference>
<dbReference type="Proteomes" id="UP000012081">
    <property type="component" value="Unassembled WGS sequence"/>
</dbReference>
<evidence type="ECO:0000313" key="4">
    <source>
        <dbReference type="Proteomes" id="UP000012081"/>
    </source>
</evidence>
<evidence type="ECO:0000256" key="2">
    <source>
        <dbReference type="ARBA" id="ARBA00022737"/>
    </source>
</evidence>
<dbReference type="SUPFAM" id="SSF50965">
    <property type="entry name" value="Galactose oxidase, central domain"/>
    <property type="match status" value="1"/>
</dbReference>
<dbReference type="InterPro" id="IPR037293">
    <property type="entry name" value="Gal_Oxidase_central_sf"/>
</dbReference>
<evidence type="ECO:0000256" key="1">
    <source>
        <dbReference type="ARBA" id="ARBA00022441"/>
    </source>
</evidence>
<evidence type="ECO:0000313" key="3">
    <source>
        <dbReference type="EMBL" id="EMT50547.1"/>
    </source>
</evidence>
<dbReference type="PATRIC" id="fig|1300222.3.peg.4580"/>
<dbReference type="STRING" id="1300222.I532_21805"/>
<organism evidence="3 4">
    <name type="scientific">Brevibacillus borstelensis AK1</name>
    <dbReference type="NCBI Taxonomy" id="1300222"/>
    <lineage>
        <taxon>Bacteria</taxon>
        <taxon>Bacillati</taxon>
        <taxon>Bacillota</taxon>
        <taxon>Bacilli</taxon>
        <taxon>Bacillales</taxon>
        <taxon>Paenibacillaceae</taxon>
        <taxon>Brevibacillus</taxon>
    </lineage>
</organism>
<dbReference type="InterPro" id="IPR006652">
    <property type="entry name" value="Kelch_1"/>
</dbReference>
<comment type="caution">
    <text evidence="3">The sequence shown here is derived from an EMBL/GenBank/DDBJ whole genome shotgun (WGS) entry which is preliminary data.</text>
</comment>
<dbReference type="AlphaFoldDB" id="M8DB33"/>
<protein>
    <submittedName>
        <fullName evidence="3">Branched-chain amino acid ABC transporter2C amino acid-binding protein</fullName>
    </submittedName>
</protein>
<dbReference type="PANTHER" id="PTHR46344">
    <property type="entry name" value="OS02G0202900 PROTEIN"/>
    <property type="match status" value="1"/>
</dbReference>
<dbReference type="PANTHER" id="PTHR46344:SF27">
    <property type="entry name" value="KELCH REPEAT SUPERFAMILY PROTEIN"/>
    <property type="match status" value="1"/>
</dbReference>
<name>M8DB33_9BACL</name>
<reference evidence="3 4" key="1">
    <citation type="submission" date="2013-03" db="EMBL/GenBank/DDBJ databases">
        <title>Assembly of a new bacterial strain Brevibacillus borstelensis AK1.</title>
        <authorList>
            <person name="Rajan I."/>
            <person name="PoliReddy D."/>
            <person name="Sugumar T."/>
            <person name="Rathinam K."/>
            <person name="Alqarawi S."/>
            <person name="Khalil A.B."/>
            <person name="Sivakumar N."/>
        </authorList>
    </citation>
    <scope>NUCLEOTIDE SEQUENCE [LARGE SCALE GENOMIC DNA]</scope>
    <source>
        <strain evidence="3 4">AK1</strain>
    </source>
</reference>
<dbReference type="Gene3D" id="2.130.10.80">
    <property type="entry name" value="Galactose oxidase/kelch, beta-propeller"/>
    <property type="match status" value="3"/>
</dbReference>
<keyword evidence="4" id="KW-1185">Reference proteome</keyword>
<sequence>MVGWMPEQTAGGDHWVNKEEYQDGFHVVVKSTKAGSAYLVPSGIPGDENRIRLAAVGSTDVTAADAETVITIAPRETKLTHGGQYVLYAIDQQGIVSLPTPIVFAVDLEGPVSEDAETKAGGWEETAKMMEPNIGGAAAVLPDGEILVAGGSMKKTVVMYDPHREKWTQLEDMSVPRYGPAAAVLPDGKVLVVGGDPEGRGTFLKSTEVYDPKADSWTESIPMEMERFKPAAATLEDGRILVVGGFSKKGVQKSAEIFDPETEEWSSAANMNTGREGAGAVLLPTGEVLVMGGIDAAGNELKSAEVYDPDADSWTYASDMYEKRYKPSAVALKNGKVLVAGGISESSAEIYDPRTDTWEYTVPLSSRRLEGVAAPLPDGHVLVAGGYDRSELATAETYAPHLEVTLLFAEEVTLSRDLDDVKGMISYSVDGGPYESLGRDDTIQFSANKLVITLDLLPNGSYVQVRVGEAIVEDEAGNPNEEQLTDELRY</sequence>
<keyword evidence="1" id="KW-0880">Kelch repeat</keyword>
<proteinExistence type="predicted"/>
<dbReference type="SMART" id="SM00612">
    <property type="entry name" value="Kelch"/>
    <property type="match status" value="5"/>
</dbReference>
<accession>M8DB33</accession>